<dbReference type="GeneID" id="36571947"/>
<name>A0A2T3B3M8_AMORE</name>
<feature type="compositionally biased region" description="Basic residues" evidence="2">
    <location>
        <begin position="78"/>
        <end position="102"/>
    </location>
</feature>
<accession>A0A2T3B3M8</accession>
<feature type="domain" description="HMG box" evidence="3">
    <location>
        <begin position="222"/>
        <end position="288"/>
    </location>
</feature>
<protein>
    <recommendedName>
        <fullName evidence="3">HMG box domain-containing protein</fullName>
    </recommendedName>
</protein>
<organism evidence="4 5">
    <name type="scientific">Amorphotheca resinae ATCC 22711</name>
    <dbReference type="NCBI Taxonomy" id="857342"/>
    <lineage>
        <taxon>Eukaryota</taxon>
        <taxon>Fungi</taxon>
        <taxon>Dikarya</taxon>
        <taxon>Ascomycota</taxon>
        <taxon>Pezizomycotina</taxon>
        <taxon>Leotiomycetes</taxon>
        <taxon>Helotiales</taxon>
        <taxon>Amorphothecaceae</taxon>
        <taxon>Amorphotheca</taxon>
    </lineage>
</organism>
<dbReference type="RefSeq" id="XP_024721508.1">
    <property type="nucleotide sequence ID" value="XM_024863866.1"/>
</dbReference>
<dbReference type="OrthoDB" id="1919336at2759"/>
<dbReference type="EMBL" id="KZ679010">
    <property type="protein sequence ID" value="PSS20238.1"/>
    <property type="molecule type" value="Genomic_DNA"/>
</dbReference>
<dbReference type="SUPFAM" id="SSF47095">
    <property type="entry name" value="HMG-box"/>
    <property type="match status" value="2"/>
</dbReference>
<keyword evidence="1" id="KW-0539">Nucleus</keyword>
<proteinExistence type="predicted"/>
<evidence type="ECO:0000313" key="5">
    <source>
        <dbReference type="Proteomes" id="UP000241818"/>
    </source>
</evidence>
<dbReference type="InterPro" id="IPR009071">
    <property type="entry name" value="HMG_box_dom"/>
</dbReference>
<keyword evidence="1" id="KW-0238">DNA-binding</keyword>
<dbReference type="GO" id="GO:0005634">
    <property type="term" value="C:nucleus"/>
    <property type="evidence" value="ECO:0007669"/>
    <property type="project" value="UniProtKB-UniRule"/>
</dbReference>
<dbReference type="InParanoid" id="A0A2T3B3M8"/>
<evidence type="ECO:0000256" key="2">
    <source>
        <dbReference type="SAM" id="MobiDB-lite"/>
    </source>
</evidence>
<evidence type="ECO:0000313" key="4">
    <source>
        <dbReference type="EMBL" id="PSS20238.1"/>
    </source>
</evidence>
<evidence type="ECO:0000256" key="1">
    <source>
        <dbReference type="PROSITE-ProRule" id="PRU00267"/>
    </source>
</evidence>
<feature type="DNA-binding region" description="HMG box" evidence="1">
    <location>
        <begin position="222"/>
        <end position="288"/>
    </location>
</feature>
<evidence type="ECO:0000259" key="3">
    <source>
        <dbReference type="PROSITE" id="PS50118"/>
    </source>
</evidence>
<dbReference type="SMART" id="SM00398">
    <property type="entry name" value="HMG"/>
    <property type="match status" value="2"/>
</dbReference>
<reference evidence="4 5" key="1">
    <citation type="journal article" date="2018" name="New Phytol.">
        <title>Comparative genomics and transcriptomics depict ericoid mycorrhizal fungi as versatile saprotrophs and plant mutualists.</title>
        <authorList>
            <person name="Martino E."/>
            <person name="Morin E."/>
            <person name="Grelet G.A."/>
            <person name="Kuo A."/>
            <person name="Kohler A."/>
            <person name="Daghino S."/>
            <person name="Barry K.W."/>
            <person name="Cichocki N."/>
            <person name="Clum A."/>
            <person name="Dockter R.B."/>
            <person name="Hainaut M."/>
            <person name="Kuo R.C."/>
            <person name="LaButti K."/>
            <person name="Lindahl B.D."/>
            <person name="Lindquist E.A."/>
            <person name="Lipzen A."/>
            <person name="Khouja H.R."/>
            <person name="Magnuson J."/>
            <person name="Murat C."/>
            <person name="Ohm R.A."/>
            <person name="Singer S.W."/>
            <person name="Spatafora J.W."/>
            <person name="Wang M."/>
            <person name="Veneault-Fourrey C."/>
            <person name="Henrissat B."/>
            <person name="Grigoriev I.V."/>
            <person name="Martin F.M."/>
            <person name="Perotto S."/>
        </authorList>
    </citation>
    <scope>NUCLEOTIDE SEQUENCE [LARGE SCALE GENOMIC DNA]</scope>
    <source>
        <strain evidence="4 5">ATCC 22711</strain>
    </source>
</reference>
<sequence length="301" mass="33851">MLSSIGRSAIRRVVAGASQPSTTRVFQSVWHLQAAGVSKSTDNALSRTQVSFEFRRFLAAATKATRASKTSAESKPKTPVKKAKDKAAAKPKTKGRPKKKKILTPEEKAKREVQKLKALVLSPPKLKPTSAWKVLFSELSVPGQAVSVYAKNVAEKYKSLSPGELEAYNHTANQNKEANEVAFKQWIQSHTPEQIRVANNARMLLKKRTGKSYPLIPDDRIPKKARTEHALFTQDRWASGDLKGIKFSEASRILRDEYLALPESERKVYKDRAEADKERYIQEFRAAFHRDPPYLHKQATA</sequence>
<dbReference type="Proteomes" id="UP000241818">
    <property type="component" value="Unassembled WGS sequence"/>
</dbReference>
<dbReference type="STRING" id="857342.A0A2T3B3M8"/>
<dbReference type="AlphaFoldDB" id="A0A2T3B3M8"/>
<dbReference type="InterPro" id="IPR036910">
    <property type="entry name" value="HMG_box_dom_sf"/>
</dbReference>
<keyword evidence="5" id="KW-1185">Reference proteome</keyword>
<feature type="region of interest" description="Disordered" evidence="2">
    <location>
        <begin position="65"/>
        <end position="108"/>
    </location>
</feature>
<gene>
    <name evidence="4" type="ORF">M430DRAFT_18405</name>
</gene>
<dbReference type="PROSITE" id="PS50118">
    <property type="entry name" value="HMG_BOX_2"/>
    <property type="match status" value="1"/>
</dbReference>
<dbReference type="Gene3D" id="1.10.30.10">
    <property type="entry name" value="High mobility group box domain"/>
    <property type="match status" value="2"/>
</dbReference>
<dbReference type="GO" id="GO:0003677">
    <property type="term" value="F:DNA binding"/>
    <property type="evidence" value="ECO:0007669"/>
    <property type="project" value="UniProtKB-UniRule"/>
</dbReference>